<evidence type="ECO:0000256" key="1">
    <source>
        <dbReference type="ARBA" id="ARBA00022617"/>
    </source>
</evidence>
<dbReference type="CDD" id="cd19165">
    <property type="entry name" value="HemeO"/>
    <property type="match status" value="1"/>
</dbReference>
<name>A0A3N6WC98_9ACTN</name>
<dbReference type="Pfam" id="PF01126">
    <property type="entry name" value="Heme_oxygenase"/>
    <property type="match status" value="1"/>
</dbReference>
<keyword evidence="2 5" id="KW-0479">Metal-binding</keyword>
<dbReference type="Gene3D" id="1.20.910.10">
    <property type="entry name" value="Heme oxygenase-like"/>
    <property type="match status" value="1"/>
</dbReference>
<dbReference type="PANTHER" id="PTHR10720">
    <property type="entry name" value="HEME OXYGENASE"/>
    <property type="match status" value="1"/>
</dbReference>
<gene>
    <name evidence="6" type="ORF">EHW97_12440</name>
</gene>
<dbReference type="PIRSF" id="PIRSF000343">
    <property type="entry name" value="Haem_Oase"/>
    <property type="match status" value="1"/>
</dbReference>
<evidence type="ECO:0000256" key="5">
    <source>
        <dbReference type="PIRSR" id="PIRSR000343-2"/>
    </source>
</evidence>
<feature type="binding site" evidence="4">
    <location>
        <position position="133"/>
    </location>
    <ligand>
        <name>heme b</name>
        <dbReference type="ChEBI" id="CHEBI:60344"/>
    </ligand>
</feature>
<dbReference type="EMBL" id="RQJX01000018">
    <property type="protein sequence ID" value="RQN02692.1"/>
    <property type="molecule type" value="Genomic_DNA"/>
</dbReference>
<dbReference type="GO" id="GO:0046872">
    <property type="term" value="F:metal ion binding"/>
    <property type="evidence" value="ECO:0007669"/>
    <property type="project" value="UniProtKB-KW"/>
</dbReference>
<dbReference type="Proteomes" id="UP000275225">
    <property type="component" value="Unassembled WGS sequence"/>
</dbReference>
<feature type="binding site" description="axial binding residue" evidence="5">
    <location>
        <position position="25"/>
    </location>
    <ligand>
        <name>heme b</name>
        <dbReference type="ChEBI" id="CHEBI:60344"/>
    </ligand>
    <ligandPart>
        <name>Fe</name>
        <dbReference type="ChEBI" id="CHEBI:18248"/>
    </ligandPart>
</feature>
<keyword evidence="7" id="KW-1185">Reference proteome</keyword>
<dbReference type="GO" id="GO:0042167">
    <property type="term" value="P:heme catabolic process"/>
    <property type="evidence" value="ECO:0007669"/>
    <property type="project" value="TreeGrafter"/>
</dbReference>
<dbReference type="OrthoDB" id="5493802at2"/>
<protein>
    <submittedName>
        <fullName evidence="6">Biliverdin-producing heme oxygenase</fullName>
    </submittedName>
</protein>
<dbReference type="SUPFAM" id="SSF48613">
    <property type="entry name" value="Heme oxygenase-like"/>
    <property type="match status" value="1"/>
</dbReference>
<organism evidence="6 7">
    <name type="scientific">Aeromicrobium camelliae</name>
    <dbReference type="NCBI Taxonomy" id="1538144"/>
    <lineage>
        <taxon>Bacteria</taxon>
        <taxon>Bacillati</taxon>
        <taxon>Actinomycetota</taxon>
        <taxon>Actinomycetes</taxon>
        <taxon>Propionibacteriales</taxon>
        <taxon>Nocardioidaceae</taxon>
        <taxon>Aeromicrobium</taxon>
    </lineage>
</organism>
<evidence type="ECO:0000313" key="6">
    <source>
        <dbReference type="EMBL" id="RQN02692.1"/>
    </source>
</evidence>
<feature type="binding site" evidence="4">
    <location>
        <position position="182"/>
    </location>
    <ligand>
        <name>heme b</name>
        <dbReference type="ChEBI" id="CHEBI:60344"/>
    </ligand>
</feature>
<dbReference type="PRINTS" id="PR00088">
    <property type="entry name" value="HAEMOXYGNASE"/>
</dbReference>
<evidence type="ECO:0000256" key="2">
    <source>
        <dbReference type="ARBA" id="ARBA00022723"/>
    </source>
</evidence>
<proteinExistence type="predicted"/>
<keyword evidence="1 4" id="KW-0349">Heme</keyword>
<dbReference type="GO" id="GO:0004392">
    <property type="term" value="F:heme oxygenase (decyclizing) activity"/>
    <property type="evidence" value="ECO:0007669"/>
    <property type="project" value="InterPro"/>
</dbReference>
<dbReference type="GO" id="GO:0020037">
    <property type="term" value="F:heme binding"/>
    <property type="evidence" value="ECO:0007669"/>
    <property type="project" value="TreeGrafter"/>
</dbReference>
<dbReference type="InterPro" id="IPR016053">
    <property type="entry name" value="Haem_Oase-like"/>
</dbReference>
<reference evidence="6 7" key="1">
    <citation type="submission" date="2018-11" db="EMBL/GenBank/DDBJ databases">
        <authorList>
            <person name="Li F."/>
        </authorList>
    </citation>
    <scope>NUCLEOTIDE SEQUENCE [LARGE SCALE GENOMIC DNA]</scope>
    <source>
        <strain evidence="6 7">YS17T</strain>
    </source>
</reference>
<dbReference type="InterPro" id="IPR002051">
    <property type="entry name" value="Haem_Oase"/>
</dbReference>
<keyword evidence="3 5" id="KW-0408">Iron</keyword>
<evidence type="ECO:0000256" key="4">
    <source>
        <dbReference type="PIRSR" id="PIRSR000343-1"/>
    </source>
</evidence>
<feature type="binding site" evidence="4">
    <location>
        <position position="18"/>
    </location>
    <ligand>
        <name>heme b</name>
        <dbReference type="ChEBI" id="CHEBI:60344"/>
    </ligand>
</feature>
<dbReference type="RefSeq" id="WP_124237498.1">
    <property type="nucleotide sequence ID" value="NZ_JBHUFI010000002.1"/>
</dbReference>
<comment type="caution">
    <text evidence="6">The sequence shown here is derived from an EMBL/GenBank/DDBJ whole genome shotgun (WGS) entry which is preliminary data.</text>
</comment>
<sequence>MPATIPETATPPLSVLMRDGSVIEHREAESSDFMATMLDGRVNAAGYTAYLGALRPVYAALEEVGRELADHPVAGRIVDSRLDRLPALEADLQYWTARAGHAPVEAPSPAVVAYAERLFETRNDPALYVAHHYTRYLGDLSGGQAIGRILGRTYEIERGGPGLTFYEFPLIEKPKPYKDGYRARLDALPLASEDQQRVVEEVRLAFALNGAVFSELTDRLDEYTA</sequence>
<dbReference type="InterPro" id="IPR016084">
    <property type="entry name" value="Haem_Oase-like_multi-hlx"/>
</dbReference>
<evidence type="ECO:0000256" key="3">
    <source>
        <dbReference type="ARBA" id="ARBA00023004"/>
    </source>
</evidence>
<dbReference type="GO" id="GO:0006979">
    <property type="term" value="P:response to oxidative stress"/>
    <property type="evidence" value="ECO:0007669"/>
    <property type="project" value="TreeGrafter"/>
</dbReference>
<dbReference type="PANTHER" id="PTHR10720:SF0">
    <property type="entry name" value="HEME OXYGENASE"/>
    <property type="match status" value="1"/>
</dbReference>
<dbReference type="GO" id="GO:0006788">
    <property type="term" value="P:heme oxidation"/>
    <property type="evidence" value="ECO:0007669"/>
    <property type="project" value="InterPro"/>
</dbReference>
<accession>A0A3N6WC98</accession>
<dbReference type="AlphaFoldDB" id="A0A3N6WC98"/>
<evidence type="ECO:0000313" key="7">
    <source>
        <dbReference type="Proteomes" id="UP000275225"/>
    </source>
</evidence>